<keyword evidence="1" id="KW-0472">Membrane</keyword>
<feature type="transmembrane region" description="Helical" evidence="1">
    <location>
        <begin position="12"/>
        <end position="31"/>
    </location>
</feature>
<sequence length="388" mass="44926">MKIRVDKVLYRDALLCTIITFIVAGILYFAFVNLSILDPFEKAFKDFKFTDIFYSERMNKEQRNNKIVIVNIKHADRFQIAQVIDKINAQDPSVIGLDIIFKDRKSEFMDSILKSAFVSNERIVTAYFHDKDSIVNNHQYFQFDGEFKGYINLDLKGQNSVIRDFQGVKGNNNDEFAFATQLSIKAGYMDESYARKELKKPIPINYTGNKDVFLSFDIEEVLNTDKIPSFKDAVVILGYLGDGNKDYDIEDKHYTPLNEEWVGRAVPDTFGVIIHANILNMLSKQNLIHRVSKFTIYLLSFIVCFFTILFSMKLHIKNGFVFSMLEKIIQLLLSIILVYLSLLLLQANIYLSVVPMILLSVLGIGMIGYYERLVKYLNKKFKWKSRLS</sequence>
<evidence type="ECO:0000313" key="3">
    <source>
        <dbReference type="EMBL" id="TGV04834.1"/>
    </source>
</evidence>
<dbReference type="OrthoDB" id="1403562at2"/>
<evidence type="ECO:0000313" key="4">
    <source>
        <dbReference type="Proteomes" id="UP000307602"/>
    </source>
</evidence>
<dbReference type="AlphaFoldDB" id="A0A4V3P5C6"/>
<organism evidence="3 4">
    <name type="scientific">Flavivirga rizhaonensis</name>
    <dbReference type="NCBI Taxonomy" id="2559571"/>
    <lineage>
        <taxon>Bacteria</taxon>
        <taxon>Pseudomonadati</taxon>
        <taxon>Bacteroidota</taxon>
        <taxon>Flavobacteriia</taxon>
        <taxon>Flavobacteriales</taxon>
        <taxon>Flavobacteriaceae</taxon>
        <taxon>Flavivirga</taxon>
    </lineage>
</organism>
<feature type="transmembrane region" description="Helical" evidence="1">
    <location>
        <begin position="353"/>
        <end position="370"/>
    </location>
</feature>
<dbReference type="InterPro" id="IPR007890">
    <property type="entry name" value="CHASE2"/>
</dbReference>
<gene>
    <name evidence="3" type="ORF">EM932_01560</name>
</gene>
<feature type="domain" description="CHASE2" evidence="2">
    <location>
        <begin position="42"/>
        <end position="311"/>
    </location>
</feature>
<dbReference type="Pfam" id="PF05226">
    <property type="entry name" value="CHASE2"/>
    <property type="match status" value="1"/>
</dbReference>
<proteinExistence type="predicted"/>
<protein>
    <submittedName>
        <fullName evidence="3">CHASE2 domain-containing protein</fullName>
    </submittedName>
</protein>
<dbReference type="Proteomes" id="UP000307602">
    <property type="component" value="Unassembled WGS sequence"/>
</dbReference>
<feature type="transmembrane region" description="Helical" evidence="1">
    <location>
        <begin position="328"/>
        <end position="347"/>
    </location>
</feature>
<keyword evidence="1" id="KW-0812">Transmembrane</keyword>
<comment type="caution">
    <text evidence="3">The sequence shown here is derived from an EMBL/GenBank/DDBJ whole genome shotgun (WGS) entry which is preliminary data.</text>
</comment>
<accession>A0A4V3P5C6</accession>
<dbReference type="EMBL" id="SRSO01000001">
    <property type="protein sequence ID" value="TGV04834.1"/>
    <property type="molecule type" value="Genomic_DNA"/>
</dbReference>
<keyword evidence="1" id="KW-1133">Transmembrane helix</keyword>
<dbReference type="RefSeq" id="WP_135874761.1">
    <property type="nucleotide sequence ID" value="NZ_SRSO01000001.1"/>
</dbReference>
<keyword evidence="4" id="KW-1185">Reference proteome</keyword>
<reference evidence="3 4" key="1">
    <citation type="submission" date="2019-04" db="EMBL/GenBank/DDBJ databases">
        <authorList>
            <person name="Liu A."/>
        </authorList>
    </citation>
    <scope>NUCLEOTIDE SEQUENCE [LARGE SCALE GENOMIC DNA]</scope>
    <source>
        <strain evidence="3 4">RZ03</strain>
    </source>
</reference>
<dbReference type="SMART" id="SM01080">
    <property type="entry name" value="CHASE2"/>
    <property type="match status" value="1"/>
</dbReference>
<evidence type="ECO:0000256" key="1">
    <source>
        <dbReference type="SAM" id="Phobius"/>
    </source>
</evidence>
<feature type="transmembrane region" description="Helical" evidence="1">
    <location>
        <begin position="294"/>
        <end position="316"/>
    </location>
</feature>
<name>A0A4V3P5C6_9FLAO</name>
<evidence type="ECO:0000259" key="2">
    <source>
        <dbReference type="SMART" id="SM01080"/>
    </source>
</evidence>